<feature type="transmembrane region" description="Helical" evidence="1">
    <location>
        <begin position="15"/>
        <end position="31"/>
    </location>
</feature>
<dbReference type="EMBL" id="AWUW01000128">
    <property type="protein sequence ID" value="ERJ64671.1"/>
    <property type="molecule type" value="Genomic_DNA"/>
</dbReference>
<dbReference type="HOGENOM" id="CLU_2956684_0_0_10"/>
<evidence type="ECO:0000256" key="1">
    <source>
        <dbReference type="SAM" id="Phobius"/>
    </source>
</evidence>
<gene>
    <name evidence="2" type="ORF">HMPREF1555_01747</name>
</gene>
<evidence type="ECO:0000313" key="2">
    <source>
        <dbReference type="EMBL" id="ERJ64671.1"/>
    </source>
</evidence>
<accession>A0A0E2M3V2</accession>
<dbReference type="Proteomes" id="UP000016630">
    <property type="component" value="Unassembled WGS sequence"/>
</dbReference>
<keyword evidence="1" id="KW-0812">Transmembrane</keyword>
<dbReference type="AlphaFoldDB" id="A0A0E2M3V2"/>
<sequence length="59" mass="7163">MQLDGCLFYFSSRKGLFQPAIYIEIIFNLYINEKRFIYKLKTIYIFIEIILYTNHSQTS</sequence>
<comment type="caution">
    <text evidence="2">The sequence shown here is derived from an EMBL/GenBank/DDBJ whole genome shotgun (WGS) entry which is preliminary data.</text>
</comment>
<organism evidence="2 3">
    <name type="scientific">Porphyromonas gingivalis F0570</name>
    <dbReference type="NCBI Taxonomy" id="1227271"/>
    <lineage>
        <taxon>Bacteria</taxon>
        <taxon>Pseudomonadati</taxon>
        <taxon>Bacteroidota</taxon>
        <taxon>Bacteroidia</taxon>
        <taxon>Bacteroidales</taxon>
        <taxon>Porphyromonadaceae</taxon>
        <taxon>Porphyromonas</taxon>
    </lineage>
</organism>
<keyword evidence="1" id="KW-0472">Membrane</keyword>
<reference evidence="2 3" key="1">
    <citation type="submission" date="2013-06" db="EMBL/GenBank/DDBJ databases">
        <authorList>
            <person name="Weinstock G."/>
            <person name="Sodergren E."/>
            <person name="Lobos E.A."/>
            <person name="Fulton L."/>
            <person name="Fulton R."/>
            <person name="Courtney L."/>
            <person name="Fronick C."/>
            <person name="O'Laughlin M."/>
            <person name="Godfrey J."/>
            <person name="Wilson R.M."/>
            <person name="Miner T."/>
            <person name="Farmer C."/>
            <person name="Delehaunty K."/>
            <person name="Cordes M."/>
            <person name="Minx P."/>
            <person name="Tomlinson C."/>
            <person name="Chen J."/>
            <person name="Wollam A."/>
            <person name="Pepin K.H."/>
            <person name="Bhonagiri V."/>
            <person name="Zhang X."/>
            <person name="Warren W."/>
            <person name="Mitreva M."/>
            <person name="Mardis E.R."/>
            <person name="Wilson R.K."/>
        </authorList>
    </citation>
    <scope>NUCLEOTIDE SEQUENCE [LARGE SCALE GENOMIC DNA]</scope>
    <source>
        <strain evidence="2 3">F0570</strain>
    </source>
</reference>
<evidence type="ECO:0000313" key="3">
    <source>
        <dbReference type="Proteomes" id="UP000016630"/>
    </source>
</evidence>
<keyword evidence="1" id="KW-1133">Transmembrane helix</keyword>
<proteinExistence type="predicted"/>
<name>A0A0E2M3V2_PORGN</name>
<protein>
    <submittedName>
        <fullName evidence="2">Uncharacterized protein</fullName>
    </submittedName>
</protein>